<feature type="active site" evidence="9">
    <location>
        <position position="246"/>
    </location>
</feature>
<dbReference type="InterPro" id="IPR004107">
    <property type="entry name" value="Integrase_SAM-like_N"/>
</dbReference>
<keyword evidence="7 9" id="KW-0233">DNA recombination</keyword>
<dbReference type="HAMAP" id="MF_01808">
    <property type="entry name" value="Recomb_XerC_XerD"/>
    <property type="match status" value="1"/>
</dbReference>
<keyword evidence="5 9" id="KW-0229">DNA integration</keyword>
<keyword evidence="2 9" id="KW-0963">Cytoplasm</keyword>
<dbReference type="InterPro" id="IPR002104">
    <property type="entry name" value="Integrase_catalytic"/>
</dbReference>
<dbReference type="InterPro" id="IPR023009">
    <property type="entry name" value="Tyrosine_recombinase_XerC/XerD"/>
</dbReference>
<evidence type="ECO:0000259" key="10">
    <source>
        <dbReference type="PROSITE" id="PS51898"/>
    </source>
</evidence>
<dbReference type="EMBL" id="JAPMXC010000001">
    <property type="protein sequence ID" value="MCY0386916.1"/>
    <property type="molecule type" value="Genomic_DNA"/>
</dbReference>
<comment type="similarity">
    <text evidence="9">Belongs to the 'phage' integrase family. XerC subfamily.</text>
</comment>
<comment type="subcellular location">
    <subcellularLocation>
        <location evidence="1 9">Cytoplasm</location>
    </subcellularLocation>
</comment>
<evidence type="ECO:0000313" key="13">
    <source>
        <dbReference type="Proteomes" id="UP001082899"/>
    </source>
</evidence>
<keyword evidence="6 9" id="KW-0238">DNA-binding</keyword>
<dbReference type="Proteomes" id="UP001082899">
    <property type="component" value="Unassembled WGS sequence"/>
</dbReference>
<keyword evidence="8 9" id="KW-0131">Cell cycle</keyword>
<keyword evidence="13" id="KW-1185">Reference proteome</keyword>
<dbReference type="SUPFAM" id="SSF56349">
    <property type="entry name" value="DNA breaking-rejoining enzymes"/>
    <property type="match status" value="1"/>
</dbReference>
<dbReference type="PROSITE" id="PS51898">
    <property type="entry name" value="TYR_RECOMBINASE"/>
    <property type="match status" value="1"/>
</dbReference>
<dbReference type="Gene3D" id="1.10.150.130">
    <property type="match status" value="1"/>
</dbReference>
<feature type="domain" description="Tyr recombinase" evidence="10">
    <location>
        <begin position="99"/>
        <end position="291"/>
    </location>
</feature>
<dbReference type="PANTHER" id="PTHR30349:SF81">
    <property type="entry name" value="TYROSINE RECOMBINASE XERC"/>
    <property type="match status" value="1"/>
</dbReference>
<dbReference type="InterPro" id="IPR011010">
    <property type="entry name" value="DNA_brk_join_enz"/>
</dbReference>
<feature type="domain" description="Core-binding (CB)" evidence="11">
    <location>
        <begin position="1"/>
        <end position="78"/>
    </location>
</feature>
<dbReference type="InterPro" id="IPR013762">
    <property type="entry name" value="Integrase-like_cat_sf"/>
</dbReference>
<evidence type="ECO:0000256" key="9">
    <source>
        <dbReference type="HAMAP-Rule" id="MF_01808"/>
    </source>
</evidence>
<evidence type="ECO:0000259" key="11">
    <source>
        <dbReference type="PROSITE" id="PS51900"/>
    </source>
</evidence>
<dbReference type="InterPro" id="IPR050090">
    <property type="entry name" value="Tyrosine_recombinase_XerCD"/>
</dbReference>
<dbReference type="Gene3D" id="1.10.443.10">
    <property type="entry name" value="Intergrase catalytic core"/>
    <property type="match status" value="1"/>
</dbReference>
<feature type="active site" description="O-(3'-phospho-DNA)-tyrosine intermediate" evidence="9">
    <location>
        <position position="278"/>
    </location>
</feature>
<feature type="active site" evidence="9">
    <location>
        <position position="269"/>
    </location>
</feature>
<comment type="subunit">
    <text evidence="9">Forms a cyclic heterotetrameric complex composed of two molecules of XerC and two molecules of XerD.</text>
</comment>
<comment type="function">
    <text evidence="9">Site-specific tyrosine recombinase, which acts by catalyzing the cutting and rejoining of the recombining DNA molecules. The XerC-XerD complex is essential to convert dimers of the bacterial chromosome into monomers to permit their segregation at cell division. It also contributes to the segregational stability of plasmids.</text>
</comment>
<gene>
    <name evidence="9" type="primary">xerC</name>
    <name evidence="12" type="ORF">OVY01_06660</name>
</gene>
<proteinExistence type="inferred from homology"/>
<organism evidence="12 13">
    <name type="scientific">Robbsia betulipollinis</name>
    <dbReference type="NCBI Taxonomy" id="2981849"/>
    <lineage>
        <taxon>Bacteria</taxon>
        <taxon>Pseudomonadati</taxon>
        <taxon>Pseudomonadota</taxon>
        <taxon>Betaproteobacteria</taxon>
        <taxon>Burkholderiales</taxon>
        <taxon>Burkholderiaceae</taxon>
        <taxon>Robbsia</taxon>
    </lineage>
</organism>
<sequence length="300" mass="32589">MDAYLTMLANERRYSPHTLRGYRHALDELAALAGARALASLTVVDIRGAVSRTHSQGLGGRSIAHLLSVWRGFFRWFALEGGLDANPVDAVRAPKRAKTLPKALSADDATALMEAATGQDDTALRDRAMLELFYSSGLRLAELVGLDAHYTDAAGYRSEGWIDLDSADVTVTGKGGRRRAVPIGSKAVAALRAWLAVRPAWVRADPHPLFLSVRGARMSPSVVRLTVKRLAREAGIPANVHPHVLRHSFATHVLQSSGDLRAVQEMLGHASVAATQVYTSLDFQYLSKIYDAAHPRAKKK</sequence>
<evidence type="ECO:0000256" key="2">
    <source>
        <dbReference type="ARBA" id="ARBA00022490"/>
    </source>
</evidence>
<dbReference type="PANTHER" id="PTHR30349">
    <property type="entry name" value="PHAGE INTEGRASE-RELATED"/>
    <property type="match status" value="1"/>
</dbReference>
<feature type="active site" evidence="9">
    <location>
        <position position="174"/>
    </location>
</feature>
<reference evidence="12" key="1">
    <citation type="submission" date="2022-11" db="EMBL/GenBank/DDBJ databases">
        <title>Robbsia betulipollinis sp. nov., isolated from pollen of birch (Betula pendula).</title>
        <authorList>
            <person name="Shi H."/>
            <person name="Ambika Manirajan B."/>
            <person name="Ratering S."/>
            <person name="Geissler-Plaum R."/>
            <person name="Schnell S."/>
        </authorList>
    </citation>
    <scope>NUCLEOTIDE SEQUENCE</scope>
    <source>
        <strain evidence="12">Bb-Pol-6</strain>
    </source>
</reference>
<keyword evidence="4 9" id="KW-0159">Chromosome partition</keyword>
<evidence type="ECO:0000256" key="5">
    <source>
        <dbReference type="ARBA" id="ARBA00022908"/>
    </source>
</evidence>
<evidence type="ECO:0000256" key="4">
    <source>
        <dbReference type="ARBA" id="ARBA00022829"/>
    </source>
</evidence>
<feature type="active site" evidence="9">
    <location>
        <position position="243"/>
    </location>
</feature>
<dbReference type="InterPro" id="IPR010998">
    <property type="entry name" value="Integrase_recombinase_N"/>
</dbReference>
<dbReference type="PROSITE" id="PS51900">
    <property type="entry name" value="CB"/>
    <property type="match status" value="1"/>
</dbReference>
<name>A0ABT3ZK40_9BURK</name>
<accession>A0ABT3ZK40</accession>
<evidence type="ECO:0000256" key="8">
    <source>
        <dbReference type="ARBA" id="ARBA00023306"/>
    </source>
</evidence>
<evidence type="ECO:0000256" key="6">
    <source>
        <dbReference type="ARBA" id="ARBA00023125"/>
    </source>
</evidence>
<evidence type="ECO:0000256" key="7">
    <source>
        <dbReference type="ARBA" id="ARBA00023172"/>
    </source>
</evidence>
<evidence type="ECO:0000256" key="1">
    <source>
        <dbReference type="ARBA" id="ARBA00004496"/>
    </source>
</evidence>
<evidence type="ECO:0000256" key="3">
    <source>
        <dbReference type="ARBA" id="ARBA00022618"/>
    </source>
</evidence>
<feature type="active site" evidence="9">
    <location>
        <position position="139"/>
    </location>
</feature>
<dbReference type="InterPro" id="IPR044068">
    <property type="entry name" value="CB"/>
</dbReference>
<dbReference type="Pfam" id="PF02899">
    <property type="entry name" value="Phage_int_SAM_1"/>
    <property type="match status" value="1"/>
</dbReference>
<dbReference type="Pfam" id="PF00589">
    <property type="entry name" value="Phage_integrase"/>
    <property type="match status" value="1"/>
</dbReference>
<keyword evidence="3 9" id="KW-0132">Cell division</keyword>
<comment type="caution">
    <text evidence="12">The sequence shown here is derived from an EMBL/GenBank/DDBJ whole genome shotgun (WGS) entry which is preliminary data.</text>
</comment>
<dbReference type="CDD" id="cd00798">
    <property type="entry name" value="INT_XerDC_C"/>
    <property type="match status" value="1"/>
</dbReference>
<protein>
    <recommendedName>
        <fullName evidence="9">Tyrosine recombinase XerC</fullName>
    </recommendedName>
</protein>
<evidence type="ECO:0000313" key="12">
    <source>
        <dbReference type="EMBL" id="MCY0386916.1"/>
    </source>
</evidence>